<dbReference type="SMART" id="SM00228">
    <property type="entry name" value="PDZ"/>
    <property type="match status" value="1"/>
</dbReference>
<dbReference type="InterPro" id="IPR001478">
    <property type="entry name" value="PDZ"/>
</dbReference>
<accession>A0A067D696</accession>
<proteinExistence type="predicted"/>
<protein>
    <recommendedName>
        <fullName evidence="1">PDZ domain-containing protein</fullName>
    </recommendedName>
</protein>
<dbReference type="Gene3D" id="2.30.42.10">
    <property type="match status" value="1"/>
</dbReference>
<dbReference type="InterPro" id="IPR036034">
    <property type="entry name" value="PDZ_sf"/>
</dbReference>
<dbReference type="Proteomes" id="UP000030745">
    <property type="component" value="Unassembled WGS sequence"/>
</dbReference>
<dbReference type="KEGG" id="spar:SPRG_00600"/>
<dbReference type="EMBL" id="KK583190">
    <property type="protein sequence ID" value="KDO34537.1"/>
    <property type="molecule type" value="Genomic_DNA"/>
</dbReference>
<dbReference type="OMA" id="DHAMETD"/>
<organism evidence="2 3">
    <name type="scientific">Saprolegnia parasitica (strain CBS 223.65)</name>
    <dbReference type="NCBI Taxonomy" id="695850"/>
    <lineage>
        <taxon>Eukaryota</taxon>
        <taxon>Sar</taxon>
        <taxon>Stramenopiles</taxon>
        <taxon>Oomycota</taxon>
        <taxon>Saprolegniomycetes</taxon>
        <taxon>Saprolegniales</taxon>
        <taxon>Saprolegniaceae</taxon>
        <taxon>Saprolegnia</taxon>
    </lineage>
</organism>
<dbReference type="VEuPathDB" id="FungiDB:SPRG_00600"/>
<keyword evidence="3" id="KW-1185">Reference proteome</keyword>
<dbReference type="AlphaFoldDB" id="A0A067D696"/>
<feature type="domain" description="PDZ" evidence="1">
    <location>
        <begin position="217"/>
        <end position="296"/>
    </location>
</feature>
<gene>
    <name evidence="2" type="ORF">SPRG_00600</name>
</gene>
<reference evidence="2 3" key="1">
    <citation type="journal article" date="2013" name="PLoS Genet.">
        <title>Distinctive expansion of potential virulence genes in the genome of the oomycete fish pathogen Saprolegnia parasitica.</title>
        <authorList>
            <person name="Jiang R.H."/>
            <person name="de Bruijn I."/>
            <person name="Haas B.J."/>
            <person name="Belmonte R."/>
            <person name="Lobach L."/>
            <person name="Christie J."/>
            <person name="van den Ackerveken G."/>
            <person name="Bottin A."/>
            <person name="Bulone V."/>
            <person name="Diaz-Moreno S.M."/>
            <person name="Dumas B."/>
            <person name="Fan L."/>
            <person name="Gaulin E."/>
            <person name="Govers F."/>
            <person name="Grenville-Briggs L.J."/>
            <person name="Horner N.R."/>
            <person name="Levin J.Z."/>
            <person name="Mammella M."/>
            <person name="Meijer H.J."/>
            <person name="Morris P."/>
            <person name="Nusbaum C."/>
            <person name="Oome S."/>
            <person name="Phillips A.J."/>
            <person name="van Rooyen D."/>
            <person name="Rzeszutek E."/>
            <person name="Saraiva M."/>
            <person name="Secombes C.J."/>
            <person name="Seidl M.F."/>
            <person name="Snel B."/>
            <person name="Stassen J.H."/>
            <person name="Sykes S."/>
            <person name="Tripathy S."/>
            <person name="van den Berg H."/>
            <person name="Vega-Arreguin J.C."/>
            <person name="Wawra S."/>
            <person name="Young S.K."/>
            <person name="Zeng Q."/>
            <person name="Dieguez-Uribeondo J."/>
            <person name="Russ C."/>
            <person name="Tyler B.M."/>
            <person name="van West P."/>
        </authorList>
    </citation>
    <scope>NUCLEOTIDE SEQUENCE [LARGE SCALE GENOMIC DNA]</scope>
    <source>
        <strain evidence="2 3">CBS 223.65</strain>
    </source>
</reference>
<name>A0A067D696_SAPPC</name>
<dbReference type="RefSeq" id="XP_012194215.1">
    <property type="nucleotide sequence ID" value="XM_012338825.1"/>
</dbReference>
<evidence type="ECO:0000313" key="2">
    <source>
        <dbReference type="EMBL" id="KDO34537.1"/>
    </source>
</evidence>
<dbReference type="Pfam" id="PF00595">
    <property type="entry name" value="PDZ"/>
    <property type="match status" value="1"/>
</dbReference>
<dbReference type="CDD" id="cd00136">
    <property type="entry name" value="PDZ_canonical"/>
    <property type="match status" value="1"/>
</dbReference>
<evidence type="ECO:0000259" key="1">
    <source>
        <dbReference type="PROSITE" id="PS50106"/>
    </source>
</evidence>
<dbReference type="OrthoDB" id="166643at2759"/>
<dbReference type="PROSITE" id="PS50106">
    <property type="entry name" value="PDZ"/>
    <property type="match status" value="1"/>
</dbReference>
<sequence length="382" mass="42887">MSTSYSASSKLSAIELAMAGDWKALEMKIEMDPDHAMETDLQGNLPLHWACCDPTIPLVVLEKLVYAYPDALWVRSHEKHLPLELALADDHTLPDSHIEFLQIYSPMPESEPTDDLITSMYPYNTMSQETIQRAFLGRSTSFVGEHAIADDFSDNLPELMSKLQRLLGSMEAHSHIYSELNSGRLCFQQFPCETEASDDFDNVDLRGSGCDYYVIWKRGELGIRLKQSTTQAKTGGCRIERITQGKGVATGIMMARLGDLLVSVNNEPVEKSPFSRIVQLIQQAPKPVQLGFRTPTKLDDDVKRLEADRRTSTEWTRASTLDMRPSSLSSGGFEPVSTDRSLDEWSETQASVHNEALMLLTDTLARCELLRDEIAAQQDERH</sequence>
<dbReference type="SUPFAM" id="SSF50156">
    <property type="entry name" value="PDZ domain-like"/>
    <property type="match status" value="1"/>
</dbReference>
<dbReference type="GeneID" id="24123236"/>
<evidence type="ECO:0000313" key="3">
    <source>
        <dbReference type="Proteomes" id="UP000030745"/>
    </source>
</evidence>